<accession>A0A2N0VM95</accession>
<comment type="caution">
    <text evidence="12">The sequence shown here is derived from an EMBL/GenBank/DDBJ whole genome shotgun (WGS) entry which is preliminary data.</text>
</comment>
<feature type="domain" description="ACT" evidence="11">
    <location>
        <begin position="314"/>
        <end position="385"/>
    </location>
</feature>
<dbReference type="Gene3D" id="3.30.70.260">
    <property type="match status" value="2"/>
</dbReference>
<dbReference type="Gene3D" id="1.20.120.1320">
    <property type="entry name" value="Aspartokinase, catalytic domain"/>
    <property type="match status" value="1"/>
</dbReference>
<dbReference type="InterPro" id="IPR001048">
    <property type="entry name" value="Asp/Glu/Uridylate_kinase"/>
</dbReference>
<evidence type="ECO:0000256" key="2">
    <source>
        <dbReference type="ARBA" id="ARBA00010122"/>
    </source>
</evidence>
<keyword evidence="6 8" id="KW-0067">ATP-binding</keyword>
<keyword evidence="4 8" id="KW-0547">Nucleotide-binding</keyword>
<dbReference type="InterPro" id="IPR042199">
    <property type="entry name" value="AsparK_Bifunc_asparK/hSer_DH"/>
</dbReference>
<evidence type="ECO:0000256" key="6">
    <source>
        <dbReference type="ARBA" id="ARBA00022840"/>
    </source>
</evidence>
<keyword evidence="13" id="KW-1185">Reference proteome</keyword>
<dbReference type="InterPro" id="IPR005260">
    <property type="entry name" value="Asp_kin_monofn"/>
</dbReference>
<dbReference type="NCBIfam" id="NF006570">
    <property type="entry name" value="PRK09084.1"/>
    <property type="match status" value="1"/>
</dbReference>
<dbReference type="NCBIfam" id="TIGR00657">
    <property type="entry name" value="asp_kinases"/>
    <property type="match status" value="1"/>
</dbReference>
<evidence type="ECO:0000256" key="3">
    <source>
        <dbReference type="ARBA" id="ARBA00022679"/>
    </source>
</evidence>
<dbReference type="CDD" id="cd04917">
    <property type="entry name" value="ACT_AKiii-LysC-EC_2"/>
    <property type="match status" value="1"/>
</dbReference>
<dbReference type="PROSITE" id="PS51671">
    <property type="entry name" value="ACT"/>
    <property type="match status" value="1"/>
</dbReference>
<feature type="binding site" evidence="8">
    <location>
        <begin position="9"/>
        <end position="12"/>
    </location>
    <ligand>
        <name>ATP</name>
        <dbReference type="ChEBI" id="CHEBI:30616"/>
    </ligand>
</feature>
<dbReference type="EC" id="2.7.2.4" evidence="9"/>
<evidence type="ECO:0000256" key="8">
    <source>
        <dbReference type="PIRSR" id="PIRSR000726-1"/>
    </source>
</evidence>
<comment type="similarity">
    <text evidence="2 9">Belongs to the aspartokinase family.</text>
</comment>
<dbReference type="PIRSF" id="PIRSF000726">
    <property type="entry name" value="Asp_kin"/>
    <property type="match status" value="1"/>
</dbReference>
<dbReference type="PROSITE" id="PS00324">
    <property type="entry name" value="ASPARTOKINASE"/>
    <property type="match status" value="1"/>
</dbReference>
<dbReference type="GO" id="GO:0004072">
    <property type="term" value="F:aspartate kinase activity"/>
    <property type="evidence" value="ECO:0007669"/>
    <property type="project" value="UniProtKB-EC"/>
</dbReference>
<comment type="pathway">
    <text evidence="1 10">Amino-acid biosynthesis; L-lysine biosynthesis via DAP pathway; (S)-tetrahydrodipicolinate from L-aspartate: step 1/4.</text>
</comment>
<dbReference type="Pfam" id="PF00696">
    <property type="entry name" value="AA_kinase"/>
    <property type="match status" value="1"/>
</dbReference>
<dbReference type="InterPro" id="IPR036393">
    <property type="entry name" value="AceGlu_kinase-like_sf"/>
</dbReference>
<evidence type="ECO:0000313" key="12">
    <source>
        <dbReference type="EMBL" id="PKD45264.1"/>
    </source>
</evidence>
<proteinExistence type="inferred from homology"/>
<evidence type="ECO:0000256" key="5">
    <source>
        <dbReference type="ARBA" id="ARBA00022777"/>
    </source>
</evidence>
<dbReference type="GO" id="GO:0005524">
    <property type="term" value="F:ATP binding"/>
    <property type="evidence" value="ECO:0007669"/>
    <property type="project" value="UniProtKB-KW"/>
</dbReference>
<keyword evidence="3 9" id="KW-0808">Transferase</keyword>
<evidence type="ECO:0000256" key="4">
    <source>
        <dbReference type="ARBA" id="ARBA00022741"/>
    </source>
</evidence>
<dbReference type="Proteomes" id="UP000233398">
    <property type="component" value="Unassembled WGS sequence"/>
</dbReference>
<feature type="binding site" evidence="8">
    <location>
        <position position="119"/>
    </location>
    <ligand>
        <name>substrate</name>
    </ligand>
</feature>
<name>A0A2N0VM95_9BACT</name>
<dbReference type="GO" id="GO:0009089">
    <property type="term" value="P:lysine biosynthetic process via diaminopimelate"/>
    <property type="evidence" value="ECO:0007669"/>
    <property type="project" value="UniProtKB-UniPathway"/>
</dbReference>
<dbReference type="GO" id="GO:0005829">
    <property type="term" value="C:cytosol"/>
    <property type="evidence" value="ECO:0007669"/>
    <property type="project" value="TreeGrafter"/>
</dbReference>
<organism evidence="12 13">
    <name type="scientific">Rhodohalobacter barkolensis</name>
    <dbReference type="NCBI Taxonomy" id="2053187"/>
    <lineage>
        <taxon>Bacteria</taxon>
        <taxon>Pseudomonadati</taxon>
        <taxon>Balneolota</taxon>
        <taxon>Balneolia</taxon>
        <taxon>Balneolales</taxon>
        <taxon>Balneolaceae</taxon>
        <taxon>Rhodohalobacter</taxon>
    </lineage>
</organism>
<dbReference type="InterPro" id="IPR002912">
    <property type="entry name" value="ACT_dom"/>
</dbReference>
<dbReference type="InterPro" id="IPR018042">
    <property type="entry name" value="Aspartate_kinase_CS"/>
</dbReference>
<dbReference type="Gene3D" id="3.40.1160.10">
    <property type="entry name" value="Acetylglutamate kinase-like"/>
    <property type="match status" value="1"/>
</dbReference>
<protein>
    <recommendedName>
        <fullName evidence="9">Aspartokinase</fullName>
        <ecNumber evidence="9">2.7.2.4</ecNumber>
    </recommendedName>
</protein>
<sequence>MPDLIKVAKFGGTSMANYEAMKRCASIVKSDSDKKIVVVSATSGTTNLLTSIIESQDRDIRKKLVDQIREKHIQICEDLEKTQEVRPKVEALLDLMEEKALSSKPVTLQFSDELLSFGELLSSVLFSSVLKELMGEKVEWLDAREIIITDQNHGSADPEISQIEKRASERILSHLKNRCFVTQGFIGRSGSGVTTTLGRGGSDYSAALFAEAVNADVLEIWTDVTAVYTTDPRIVKEAKPITEISFDEAAELSVFGAKVLHPATMVPAIRKNIRVYVGSSIEPHRPGTWIMKRTKENPPIRAISLRKNQTLLTVHSLDMLHRHGFLARLFQVLSNHKISVDLVTTSEVSVSLTLDTNANTAGKDFLPEQVIHELKTFCQVEVEYNLAIIALIGNNLHTTSGLSGPVFSSLEGINVRLICHGASSHNLCFLVHQESSNEVVQKLHQRFI</sequence>
<dbReference type="PANTHER" id="PTHR21499">
    <property type="entry name" value="ASPARTATE KINASE"/>
    <property type="match status" value="1"/>
</dbReference>
<comment type="pathway">
    <text evidence="10">Amino-acid biosynthesis; L-threonine biosynthesis; L-threonine from L-aspartate: step 1/5.</text>
</comment>
<dbReference type="GO" id="GO:0009090">
    <property type="term" value="P:homoserine biosynthetic process"/>
    <property type="evidence" value="ECO:0007669"/>
    <property type="project" value="TreeGrafter"/>
</dbReference>
<dbReference type="UniPathway" id="UPA00034">
    <property type="reaction ID" value="UER00015"/>
</dbReference>
<dbReference type="GO" id="GO:0009088">
    <property type="term" value="P:threonine biosynthetic process"/>
    <property type="evidence" value="ECO:0007669"/>
    <property type="project" value="UniProtKB-UniPathway"/>
</dbReference>
<dbReference type="PANTHER" id="PTHR21499:SF59">
    <property type="entry name" value="ASPARTOKINASE"/>
    <property type="match status" value="1"/>
</dbReference>
<dbReference type="UniPathway" id="UPA00051">
    <property type="reaction ID" value="UER00462"/>
</dbReference>
<reference evidence="12 13" key="1">
    <citation type="submission" date="2017-11" db="EMBL/GenBank/DDBJ databases">
        <title>Rhodohalobacter 15182 sp. nov., isolated from a salt lake.</title>
        <authorList>
            <person name="Han S."/>
        </authorList>
    </citation>
    <scope>NUCLEOTIDE SEQUENCE [LARGE SCALE GENOMIC DNA]</scope>
    <source>
        <strain evidence="12 13">15182</strain>
    </source>
</reference>
<dbReference type="AlphaFoldDB" id="A0A2N0VM95"/>
<dbReference type="Pfam" id="PF22468">
    <property type="entry name" value="ACT_9"/>
    <property type="match status" value="2"/>
</dbReference>
<dbReference type="InterPro" id="IPR054352">
    <property type="entry name" value="ACT_Aspartokinase"/>
</dbReference>
<dbReference type="InterPro" id="IPR001341">
    <property type="entry name" value="Asp_kinase"/>
</dbReference>
<dbReference type="EMBL" id="PISP01000001">
    <property type="protein sequence ID" value="PKD45264.1"/>
    <property type="molecule type" value="Genomic_DNA"/>
</dbReference>
<keyword evidence="10" id="KW-0028">Amino-acid biosynthesis</keyword>
<evidence type="ECO:0000256" key="9">
    <source>
        <dbReference type="RuleBase" id="RU003448"/>
    </source>
</evidence>
<comment type="catalytic activity">
    <reaction evidence="7 9">
        <text>L-aspartate + ATP = 4-phospho-L-aspartate + ADP</text>
        <dbReference type="Rhea" id="RHEA:23776"/>
        <dbReference type="ChEBI" id="CHEBI:29991"/>
        <dbReference type="ChEBI" id="CHEBI:30616"/>
        <dbReference type="ChEBI" id="CHEBI:57535"/>
        <dbReference type="ChEBI" id="CHEBI:456216"/>
        <dbReference type="EC" id="2.7.2.4"/>
    </reaction>
</comment>
<comment type="pathway">
    <text evidence="10">Amino-acid biosynthesis; L-methionine biosynthesis via de novo pathway; L-homoserine from L-aspartate: step 1/3.</text>
</comment>
<evidence type="ECO:0000256" key="7">
    <source>
        <dbReference type="ARBA" id="ARBA00047872"/>
    </source>
</evidence>
<dbReference type="InterPro" id="IPR047962">
    <property type="entry name" value="LysC_ACT_2"/>
</dbReference>
<dbReference type="InterPro" id="IPR045865">
    <property type="entry name" value="ACT-like_dom_sf"/>
</dbReference>
<evidence type="ECO:0000256" key="1">
    <source>
        <dbReference type="ARBA" id="ARBA00004766"/>
    </source>
</evidence>
<dbReference type="OrthoDB" id="9799110at2"/>
<dbReference type="SUPFAM" id="SSF55021">
    <property type="entry name" value="ACT-like"/>
    <property type="match status" value="2"/>
</dbReference>
<dbReference type="RefSeq" id="WP_101072836.1">
    <property type="nucleotide sequence ID" value="NZ_PISP01000001.1"/>
</dbReference>
<feature type="binding site" evidence="8">
    <location>
        <position position="228"/>
    </location>
    <ligand>
        <name>ATP</name>
        <dbReference type="ChEBI" id="CHEBI:30616"/>
    </ligand>
</feature>
<evidence type="ECO:0000313" key="13">
    <source>
        <dbReference type="Proteomes" id="UP000233398"/>
    </source>
</evidence>
<feature type="binding site" evidence="8">
    <location>
        <position position="46"/>
    </location>
    <ligand>
        <name>substrate</name>
    </ligand>
</feature>
<keyword evidence="5 9" id="KW-0418">Kinase</keyword>
<gene>
    <name evidence="12" type="ORF">CWD77_07425</name>
</gene>
<dbReference type="UniPathway" id="UPA00050">
    <property type="reaction ID" value="UER00461"/>
</dbReference>
<dbReference type="SUPFAM" id="SSF53633">
    <property type="entry name" value="Carbamate kinase-like"/>
    <property type="match status" value="1"/>
</dbReference>
<feature type="binding site" evidence="8">
    <location>
        <position position="233"/>
    </location>
    <ligand>
        <name>ATP</name>
        <dbReference type="ChEBI" id="CHEBI:30616"/>
    </ligand>
</feature>
<evidence type="ECO:0000256" key="10">
    <source>
        <dbReference type="RuleBase" id="RU004249"/>
    </source>
</evidence>
<feature type="binding site" evidence="8">
    <location>
        <begin position="258"/>
        <end position="259"/>
    </location>
    <ligand>
        <name>ATP</name>
        <dbReference type="ChEBI" id="CHEBI:30616"/>
    </ligand>
</feature>
<evidence type="ECO:0000259" key="11">
    <source>
        <dbReference type="PROSITE" id="PS51671"/>
    </source>
</evidence>
<feature type="binding site" evidence="8">
    <location>
        <begin position="222"/>
        <end position="223"/>
    </location>
    <ligand>
        <name>ATP</name>
        <dbReference type="ChEBI" id="CHEBI:30616"/>
    </ligand>
</feature>